<dbReference type="Gene3D" id="1.10.600.10">
    <property type="entry name" value="Farnesyl Diphosphate Synthase"/>
    <property type="match status" value="1"/>
</dbReference>
<dbReference type="InterPro" id="IPR008949">
    <property type="entry name" value="Isoprenoid_synthase_dom_sf"/>
</dbReference>
<reference evidence="1 2" key="1">
    <citation type="journal article" date="2016" name="Mol. Biol. Evol.">
        <title>Comparative Genomics of Early-Diverging Mushroom-Forming Fungi Provides Insights into the Origins of Lignocellulose Decay Capabilities.</title>
        <authorList>
            <person name="Nagy L.G."/>
            <person name="Riley R."/>
            <person name="Tritt A."/>
            <person name="Adam C."/>
            <person name="Daum C."/>
            <person name="Floudas D."/>
            <person name="Sun H."/>
            <person name="Yadav J.S."/>
            <person name="Pangilinan J."/>
            <person name="Larsson K.H."/>
            <person name="Matsuura K."/>
            <person name="Barry K."/>
            <person name="Labutti K."/>
            <person name="Kuo R."/>
            <person name="Ohm R.A."/>
            <person name="Bhattacharya S.S."/>
            <person name="Shirouzu T."/>
            <person name="Yoshinaga Y."/>
            <person name="Martin F.M."/>
            <person name="Grigoriev I.V."/>
            <person name="Hibbett D.S."/>
        </authorList>
    </citation>
    <scope>NUCLEOTIDE SEQUENCE [LARGE SCALE GENOMIC DNA]</scope>
    <source>
        <strain evidence="1 2">TUFC12733</strain>
    </source>
</reference>
<dbReference type="OrthoDB" id="270318at2759"/>
<dbReference type="Proteomes" id="UP000076738">
    <property type="component" value="Unassembled WGS sequence"/>
</dbReference>
<dbReference type="EMBL" id="KV417267">
    <property type="protein sequence ID" value="KZP01375.1"/>
    <property type="molecule type" value="Genomic_DNA"/>
</dbReference>
<proteinExistence type="predicted"/>
<name>A0A167RXA0_CALVF</name>
<protein>
    <recommendedName>
        <fullName evidence="3">Terpenoid synthase</fullName>
    </recommendedName>
</protein>
<accession>A0A167RXA0</accession>
<dbReference type="SUPFAM" id="SSF48576">
    <property type="entry name" value="Terpenoid synthases"/>
    <property type="match status" value="1"/>
</dbReference>
<dbReference type="AlphaFoldDB" id="A0A167RXA0"/>
<dbReference type="Pfam" id="PF00494">
    <property type="entry name" value="SQS_PSY"/>
    <property type="match status" value="1"/>
</dbReference>
<evidence type="ECO:0008006" key="3">
    <source>
        <dbReference type="Google" id="ProtNLM"/>
    </source>
</evidence>
<organism evidence="1 2">
    <name type="scientific">Calocera viscosa (strain TUFC12733)</name>
    <dbReference type="NCBI Taxonomy" id="1330018"/>
    <lineage>
        <taxon>Eukaryota</taxon>
        <taxon>Fungi</taxon>
        <taxon>Dikarya</taxon>
        <taxon>Basidiomycota</taxon>
        <taxon>Agaricomycotina</taxon>
        <taxon>Dacrymycetes</taxon>
        <taxon>Dacrymycetales</taxon>
        <taxon>Dacrymycetaceae</taxon>
        <taxon>Calocera</taxon>
    </lineage>
</organism>
<gene>
    <name evidence="1" type="ORF">CALVIDRAFT_133627</name>
</gene>
<evidence type="ECO:0000313" key="2">
    <source>
        <dbReference type="Proteomes" id="UP000076738"/>
    </source>
</evidence>
<sequence length="306" mass="33970">MRAQLAGPSVRFHARRRLSTTPSRRAPSHAEAEAARLKQAEEYCRALTRGTDHPAFLTSYFYPGVARPAFYALHAFHAEIAQVRRKVSKEILGEMRYTWWRDAVKSIIAGHPPSHPVCLSLSLAHTLHHLQPYHLTRLITAYSHPLPPCPDLADLRTFAQSTRASLMYLCLGILPPLPMRDGAKGEDRVAHAASHVGQAVGLAGVLRSAGAGEGPMGRSWQGGEELWRDRVKEVASAVREEVGRAREVLGGEVGREKMPVFLSAVPALVYVDRLEKAGGDPRVAKARGEDWRTSWRVWRAWRSGVF</sequence>
<evidence type="ECO:0000313" key="1">
    <source>
        <dbReference type="EMBL" id="KZP01375.1"/>
    </source>
</evidence>
<dbReference type="STRING" id="1330018.A0A167RXA0"/>
<keyword evidence="2" id="KW-1185">Reference proteome</keyword>
<dbReference type="InterPro" id="IPR002060">
    <property type="entry name" value="Squ/phyt_synthse"/>
</dbReference>